<name>A0ABS7CF97_9BACL</name>
<proteinExistence type="predicted"/>
<dbReference type="EMBL" id="JAHZIK010001722">
    <property type="protein sequence ID" value="MBW7459591.1"/>
    <property type="molecule type" value="Genomic_DNA"/>
</dbReference>
<sequence>MSDLLLTIHNTSPDSRGKEGKSYITKKQGILSKLGYLRKEGDYPISYDYYTDEYGNTDYNFVDWHMYSSQNRLTGVFDKPRAKMINFPVRGIYGDEQSERENEVTGYFYRFENTTEVDINTFIFCMKHSDIGVVGFYLYSFIKSMNSYFGGEYNSPIEQLVVNTGIKSTKLSEAITTLEAHNMITNSHSTFVPFLSQDKSIPANGYRTLNRTQFTDSRREVEVRKVMSQAAYERTGGRYLYEDSSIEENDDDELNDLPF</sequence>
<keyword evidence="2" id="KW-1185">Reference proteome</keyword>
<dbReference type="RefSeq" id="WP_210047217.1">
    <property type="nucleotide sequence ID" value="NZ_JBHLVU010000046.1"/>
</dbReference>
<dbReference type="Proteomes" id="UP001519887">
    <property type="component" value="Unassembled WGS sequence"/>
</dbReference>
<comment type="caution">
    <text evidence="1">The sequence shown here is derived from an EMBL/GenBank/DDBJ whole genome shotgun (WGS) entry which is preliminary data.</text>
</comment>
<gene>
    <name evidence="1" type="ORF">K0U00_36590</name>
</gene>
<accession>A0ABS7CF97</accession>
<evidence type="ECO:0000313" key="2">
    <source>
        <dbReference type="Proteomes" id="UP001519887"/>
    </source>
</evidence>
<organism evidence="1 2">
    <name type="scientific">Paenibacillus sepulcri</name>
    <dbReference type="NCBI Taxonomy" id="359917"/>
    <lineage>
        <taxon>Bacteria</taxon>
        <taxon>Bacillati</taxon>
        <taxon>Bacillota</taxon>
        <taxon>Bacilli</taxon>
        <taxon>Bacillales</taxon>
        <taxon>Paenibacillaceae</taxon>
        <taxon>Paenibacillus</taxon>
    </lineage>
</organism>
<protein>
    <recommendedName>
        <fullName evidence="3">Replication protein</fullName>
    </recommendedName>
</protein>
<evidence type="ECO:0000313" key="1">
    <source>
        <dbReference type="EMBL" id="MBW7459591.1"/>
    </source>
</evidence>
<reference evidence="1 2" key="1">
    <citation type="submission" date="2021-07" db="EMBL/GenBank/DDBJ databases">
        <title>Paenibacillus radiodurans sp. nov., isolated from the southeastern edge of Tengger Desert.</title>
        <authorList>
            <person name="Zhang G."/>
        </authorList>
    </citation>
    <scope>NUCLEOTIDE SEQUENCE [LARGE SCALE GENOMIC DNA]</scope>
    <source>
        <strain evidence="1 2">CCM 7311</strain>
    </source>
</reference>
<evidence type="ECO:0008006" key="3">
    <source>
        <dbReference type="Google" id="ProtNLM"/>
    </source>
</evidence>